<dbReference type="InterPro" id="IPR010559">
    <property type="entry name" value="Sig_transdc_His_kin_internal"/>
</dbReference>
<gene>
    <name evidence="3" type="ORF">MKQ68_04325</name>
</gene>
<dbReference type="PANTHER" id="PTHR34220">
    <property type="entry name" value="SENSOR HISTIDINE KINASE YPDA"/>
    <property type="match status" value="1"/>
</dbReference>
<dbReference type="RefSeq" id="WP_264282235.1">
    <property type="nucleotide sequence ID" value="NZ_CP107006.1"/>
</dbReference>
<dbReference type="PANTHER" id="PTHR34220:SF7">
    <property type="entry name" value="SENSOR HISTIDINE KINASE YPDA"/>
    <property type="match status" value="1"/>
</dbReference>
<dbReference type="Pfam" id="PF06580">
    <property type="entry name" value="His_kinase"/>
    <property type="match status" value="1"/>
</dbReference>
<dbReference type="InterPro" id="IPR050640">
    <property type="entry name" value="Bact_2-comp_sensor_kinase"/>
</dbReference>
<keyword evidence="1" id="KW-0812">Transmembrane</keyword>
<keyword evidence="4" id="KW-1185">Reference proteome</keyword>
<feature type="transmembrane region" description="Helical" evidence="1">
    <location>
        <begin position="12"/>
        <end position="30"/>
    </location>
</feature>
<keyword evidence="3" id="KW-0418">Kinase</keyword>
<sequence>MAIREQRIRIAGYFIVACTFFLFFMLEMFFSWQDEYMLLKTTGITVVWSLAIWEVTRYVILALRKRYRSLKQVKRRTFTAMCILVPYSIFVGVTRIWIEDSSNLWGVHVGTITNYSVSSGISLLFVLLQIAVYEGLYFFHEWNKARKEAEDLKRLHFQMQFDALKLQIQPHFLFNTFSTLISLITVDPPRAKVFTEKLSSTYRYFLEASEREMISLEEELRFARTYFYLLQTRFENGLHLHIEDTPGLDNYRIPPLSLQLLLENAIKHNVITCSRPLHIRISIDAIRQRITVTNNLQPKQTTAPSGKGLQHLKKRFALMAMEGVSIQEPAASNEFRVTLPFLPSRELEPAG</sequence>
<dbReference type="InterPro" id="IPR036890">
    <property type="entry name" value="HATPase_C_sf"/>
</dbReference>
<feature type="transmembrane region" description="Helical" evidence="1">
    <location>
        <begin position="118"/>
        <end position="139"/>
    </location>
</feature>
<dbReference type="EMBL" id="CP107006">
    <property type="protein sequence ID" value="UYQ94317.1"/>
    <property type="molecule type" value="Genomic_DNA"/>
</dbReference>
<keyword evidence="3" id="KW-0808">Transferase</keyword>
<feature type="transmembrane region" description="Helical" evidence="1">
    <location>
        <begin position="36"/>
        <end position="56"/>
    </location>
</feature>
<evidence type="ECO:0000313" key="3">
    <source>
        <dbReference type="EMBL" id="UYQ94317.1"/>
    </source>
</evidence>
<evidence type="ECO:0000256" key="1">
    <source>
        <dbReference type="SAM" id="Phobius"/>
    </source>
</evidence>
<feature type="transmembrane region" description="Helical" evidence="1">
    <location>
        <begin position="77"/>
        <end position="98"/>
    </location>
</feature>
<dbReference type="Gene3D" id="3.30.565.10">
    <property type="entry name" value="Histidine kinase-like ATPase, C-terminal domain"/>
    <property type="match status" value="1"/>
</dbReference>
<evidence type="ECO:0000259" key="2">
    <source>
        <dbReference type="Pfam" id="PF06580"/>
    </source>
</evidence>
<dbReference type="Proteomes" id="UP001162741">
    <property type="component" value="Chromosome"/>
</dbReference>
<organism evidence="3 4">
    <name type="scientific">Chitinophaga horti</name>
    <dbReference type="NCBI Taxonomy" id="2920382"/>
    <lineage>
        <taxon>Bacteria</taxon>
        <taxon>Pseudomonadati</taxon>
        <taxon>Bacteroidota</taxon>
        <taxon>Chitinophagia</taxon>
        <taxon>Chitinophagales</taxon>
        <taxon>Chitinophagaceae</taxon>
        <taxon>Chitinophaga</taxon>
    </lineage>
</organism>
<evidence type="ECO:0000313" key="4">
    <source>
        <dbReference type="Proteomes" id="UP001162741"/>
    </source>
</evidence>
<feature type="domain" description="Signal transduction histidine kinase internal region" evidence="2">
    <location>
        <begin position="159"/>
        <end position="236"/>
    </location>
</feature>
<keyword evidence="1" id="KW-0472">Membrane</keyword>
<keyword evidence="1" id="KW-1133">Transmembrane helix</keyword>
<reference evidence="3" key="1">
    <citation type="submission" date="2022-10" db="EMBL/GenBank/DDBJ databases">
        <title>Chitinophaga sp. nov., isolated from soil.</title>
        <authorList>
            <person name="Jeon C.O."/>
        </authorList>
    </citation>
    <scope>NUCLEOTIDE SEQUENCE</scope>
    <source>
        <strain evidence="3">R8</strain>
    </source>
</reference>
<dbReference type="GO" id="GO:0016301">
    <property type="term" value="F:kinase activity"/>
    <property type="evidence" value="ECO:0007669"/>
    <property type="project" value="UniProtKB-KW"/>
</dbReference>
<proteinExistence type="predicted"/>
<protein>
    <submittedName>
        <fullName evidence="3">Sensor histidine kinase</fullName>
    </submittedName>
</protein>
<name>A0ABY6J3W7_9BACT</name>
<accession>A0ABY6J3W7</accession>